<evidence type="ECO:0000313" key="1">
    <source>
        <dbReference type="EMBL" id="SZX64424.1"/>
    </source>
</evidence>
<reference evidence="1 2" key="1">
    <citation type="submission" date="2016-10" db="EMBL/GenBank/DDBJ databases">
        <authorList>
            <person name="Cai Z."/>
        </authorList>
    </citation>
    <scope>NUCLEOTIDE SEQUENCE [LARGE SCALE GENOMIC DNA]</scope>
</reference>
<name>A0A383VIC9_TETOB</name>
<protein>
    <submittedName>
        <fullName evidence="1">Uncharacterized protein</fullName>
    </submittedName>
</protein>
<dbReference type="EMBL" id="FNXT01000410">
    <property type="protein sequence ID" value="SZX64424.1"/>
    <property type="molecule type" value="Genomic_DNA"/>
</dbReference>
<keyword evidence="2" id="KW-1185">Reference proteome</keyword>
<dbReference type="Proteomes" id="UP000256970">
    <property type="component" value="Unassembled WGS sequence"/>
</dbReference>
<gene>
    <name evidence="1" type="ORF">BQ4739_LOCUS4934</name>
</gene>
<organism evidence="1 2">
    <name type="scientific">Tetradesmus obliquus</name>
    <name type="common">Green alga</name>
    <name type="synonym">Acutodesmus obliquus</name>
    <dbReference type="NCBI Taxonomy" id="3088"/>
    <lineage>
        <taxon>Eukaryota</taxon>
        <taxon>Viridiplantae</taxon>
        <taxon>Chlorophyta</taxon>
        <taxon>core chlorophytes</taxon>
        <taxon>Chlorophyceae</taxon>
        <taxon>CS clade</taxon>
        <taxon>Sphaeropleales</taxon>
        <taxon>Scenedesmaceae</taxon>
        <taxon>Tetradesmus</taxon>
    </lineage>
</organism>
<evidence type="ECO:0000313" key="2">
    <source>
        <dbReference type="Proteomes" id="UP000256970"/>
    </source>
</evidence>
<dbReference type="AlphaFoldDB" id="A0A383VIC9"/>
<sequence length="547" mass="58147">MTTAGRERPALTAHCALCTRRPGLAAPVRHCPGIPVVVLPWEAAEQCLHRGQWQQGQRAAGAAVAPAATVFDFAQISHSATPAAQRSTEILSYSASMAAVADAAFDKNNDDQAYEVLQAIIADGTCDVHVLASICNSSKQMRANCLKLLREQPLKQVAVLLAGLHAAAKLLQEQVAKQDSSVSEDLEDNIAIAGHVQPIWWFQDTALPPDTAQLLPHPGLICALLLSPNFPLQLAAGLCQRGLCVPYNDIAAAACGINRVESVEVWVLAQPGHLGVAASIPAAAQQLLCQSIAPAGGTPVSIDVPTLIKLGFNSSNAATVAAAASMLQQLPGLAVAEIAELLYTAVVRHEANHALDFLQEAITYRWRPVQLSAEELLPVLQQAVSLGVQTSESAESMFRSLASLHRVLPAGRVPAGAVASLFQMALEVGSHSRCFDWLESFPAFSHISAQQLMDLLKAVLLASESNYSALHALSHIQAFSHLDAAAATGLFTSTFTKEAAAAQAEHKWPNLSLLCKSILHPNVAAARDSEEIMRWLLPALAELYKQA</sequence>
<accession>A0A383VIC9</accession>
<proteinExistence type="predicted"/>